<organism evidence="2 3">
    <name type="scientific">Leucocoprinus birnbaumii</name>
    <dbReference type="NCBI Taxonomy" id="56174"/>
    <lineage>
        <taxon>Eukaryota</taxon>
        <taxon>Fungi</taxon>
        <taxon>Dikarya</taxon>
        <taxon>Basidiomycota</taxon>
        <taxon>Agaricomycotina</taxon>
        <taxon>Agaricomycetes</taxon>
        <taxon>Agaricomycetidae</taxon>
        <taxon>Agaricales</taxon>
        <taxon>Agaricineae</taxon>
        <taxon>Agaricaceae</taxon>
        <taxon>Leucocoprinus</taxon>
    </lineage>
</organism>
<evidence type="ECO:0000256" key="1">
    <source>
        <dbReference type="SAM" id="MobiDB-lite"/>
    </source>
</evidence>
<evidence type="ECO:0000313" key="2">
    <source>
        <dbReference type="EMBL" id="KAJ3574332.1"/>
    </source>
</evidence>
<name>A0AAD5YXN8_9AGAR</name>
<reference evidence="2" key="1">
    <citation type="submission" date="2022-07" db="EMBL/GenBank/DDBJ databases">
        <title>Genome Sequence of Leucocoprinus birnbaumii.</title>
        <authorList>
            <person name="Buettner E."/>
        </authorList>
    </citation>
    <scope>NUCLEOTIDE SEQUENCE</scope>
    <source>
        <strain evidence="2">VT141</strain>
    </source>
</reference>
<accession>A0AAD5YXN8</accession>
<proteinExistence type="predicted"/>
<comment type="caution">
    <text evidence="2">The sequence shown here is derived from an EMBL/GenBank/DDBJ whole genome shotgun (WGS) entry which is preliminary data.</text>
</comment>
<gene>
    <name evidence="2" type="ORF">NP233_g1838</name>
</gene>
<protein>
    <submittedName>
        <fullName evidence="2">Uncharacterized protein</fullName>
    </submittedName>
</protein>
<sequence>MLVYLLEVSSKVSEKQVLLGRRVNIIRYCLTKIHQNTLRRLASHSFSPPTSHVLSVNLTYFIHGRLALYKASARPAPLPPSSPRGTDGESEVEVLNEVVMQLPVDTFLTKPYKHKGPNKPLPRPQVIFKARVNTKAKAEITQAGVKAKAEVTSAPLKYVRRSPHLKNREHSVELTALSTPGSSILQASASSLNYVYEPRVRNIFQQSVLSRARERAKTTAPSKSTASATPATLTTNQKASISTASARLIGKSVAGASSSTAGGSSPAVAADERTSDDLFGKWFAVTKGWSPCVTDDINFAAHSAGPEKGLIYLEDTKADAALRFIDAWNSSTLMRYYGGTYYPLGAAYPYAIAPK</sequence>
<dbReference type="Proteomes" id="UP001213000">
    <property type="component" value="Unassembled WGS sequence"/>
</dbReference>
<evidence type="ECO:0000313" key="3">
    <source>
        <dbReference type="Proteomes" id="UP001213000"/>
    </source>
</evidence>
<keyword evidence="3" id="KW-1185">Reference proteome</keyword>
<dbReference type="AlphaFoldDB" id="A0AAD5YXN8"/>
<feature type="region of interest" description="Disordered" evidence="1">
    <location>
        <begin position="214"/>
        <end position="236"/>
    </location>
</feature>
<dbReference type="EMBL" id="JANIEX010000072">
    <property type="protein sequence ID" value="KAJ3574332.1"/>
    <property type="molecule type" value="Genomic_DNA"/>
</dbReference>
<feature type="compositionally biased region" description="Low complexity" evidence="1">
    <location>
        <begin position="218"/>
        <end position="235"/>
    </location>
</feature>